<protein>
    <submittedName>
        <fullName evidence="1">34059_t:CDS:1</fullName>
    </submittedName>
</protein>
<accession>A0ACA9SQF4</accession>
<feature type="non-terminal residue" evidence="1">
    <location>
        <position position="1"/>
    </location>
</feature>
<dbReference type="EMBL" id="CAJVQC010146141">
    <property type="protein sequence ID" value="CAG8845310.1"/>
    <property type="molecule type" value="Genomic_DNA"/>
</dbReference>
<evidence type="ECO:0000313" key="2">
    <source>
        <dbReference type="Proteomes" id="UP000789920"/>
    </source>
</evidence>
<proteinExistence type="predicted"/>
<gene>
    <name evidence="1" type="ORF">RPERSI_LOCUS33606</name>
</gene>
<keyword evidence="2" id="KW-1185">Reference proteome</keyword>
<comment type="caution">
    <text evidence="1">The sequence shown here is derived from an EMBL/GenBank/DDBJ whole genome shotgun (WGS) entry which is preliminary data.</text>
</comment>
<reference evidence="1" key="1">
    <citation type="submission" date="2021-06" db="EMBL/GenBank/DDBJ databases">
        <authorList>
            <person name="Kallberg Y."/>
            <person name="Tangrot J."/>
            <person name="Rosling A."/>
        </authorList>
    </citation>
    <scope>NUCLEOTIDE SEQUENCE</scope>
    <source>
        <strain evidence="1">MA461A</strain>
    </source>
</reference>
<organism evidence="1 2">
    <name type="scientific">Racocetra persica</name>
    <dbReference type="NCBI Taxonomy" id="160502"/>
    <lineage>
        <taxon>Eukaryota</taxon>
        <taxon>Fungi</taxon>
        <taxon>Fungi incertae sedis</taxon>
        <taxon>Mucoromycota</taxon>
        <taxon>Glomeromycotina</taxon>
        <taxon>Glomeromycetes</taxon>
        <taxon>Diversisporales</taxon>
        <taxon>Gigasporaceae</taxon>
        <taxon>Racocetra</taxon>
    </lineage>
</organism>
<sequence length="48" mass="5841">MMPVYPNLIPRLVDRTPSLQDQIVKIRNKLLRTRPYMKKTQLAYTYYL</sequence>
<dbReference type="Proteomes" id="UP000789920">
    <property type="component" value="Unassembled WGS sequence"/>
</dbReference>
<name>A0ACA9SQF4_9GLOM</name>
<evidence type="ECO:0000313" key="1">
    <source>
        <dbReference type="EMBL" id="CAG8845310.1"/>
    </source>
</evidence>
<feature type="non-terminal residue" evidence="1">
    <location>
        <position position="48"/>
    </location>
</feature>